<keyword evidence="2" id="KW-1185">Reference proteome</keyword>
<reference evidence="1" key="1">
    <citation type="submission" date="2022-08" db="EMBL/GenBank/DDBJ databases">
        <authorList>
            <person name="Kallberg Y."/>
            <person name="Tangrot J."/>
            <person name="Rosling A."/>
        </authorList>
    </citation>
    <scope>NUCLEOTIDE SEQUENCE</scope>
    <source>
        <strain evidence="1">Wild A</strain>
    </source>
</reference>
<evidence type="ECO:0000313" key="2">
    <source>
        <dbReference type="Proteomes" id="UP001153678"/>
    </source>
</evidence>
<dbReference type="EMBL" id="CAMKVN010001325">
    <property type="protein sequence ID" value="CAI2175196.1"/>
    <property type="molecule type" value="Genomic_DNA"/>
</dbReference>
<evidence type="ECO:0000313" key="1">
    <source>
        <dbReference type="EMBL" id="CAI2175196.1"/>
    </source>
</evidence>
<accession>A0A9W4SNL9</accession>
<proteinExistence type="predicted"/>
<sequence>MYFGEAILGTGINAEPSNLAPEQFKWLFDKKDSDDERSFSATIFGSKPSTISMPNNHHDPFQRSWVTTNLININGFTYNNKNLSPRVQAPDSPPLFNNNAMFHHLKTTKSTCIFIRKQKSYIGISGRVTLKPLLRETQAEEQRKKNDGLSWGNNSLFTPSSAPWANMVLKSPSLREIQEMEVRKTAEQVRIYFYEYCLTTSQAIVQLLQYILNLIDKCVIPGGKIRP</sequence>
<organism evidence="1 2">
    <name type="scientific">Funneliformis geosporum</name>
    <dbReference type="NCBI Taxonomy" id="1117311"/>
    <lineage>
        <taxon>Eukaryota</taxon>
        <taxon>Fungi</taxon>
        <taxon>Fungi incertae sedis</taxon>
        <taxon>Mucoromycota</taxon>
        <taxon>Glomeromycotina</taxon>
        <taxon>Glomeromycetes</taxon>
        <taxon>Glomerales</taxon>
        <taxon>Glomeraceae</taxon>
        <taxon>Funneliformis</taxon>
    </lineage>
</organism>
<dbReference type="Proteomes" id="UP001153678">
    <property type="component" value="Unassembled WGS sequence"/>
</dbReference>
<gene>
    <name evidence="1" type="ORF">FWILDA_LOCUS6972</name>
</gene>
<protein>
    <submittedName>
        <fullName evidence="1">14574_t:CDS:1</fullName>
    </submittedName>
</protein>
<name>A0A9W4SNL9_9GLOM</name>
<dbReference type="AlphaFoldDB" id="A0A9W4SNL9"/>
<comment type="caution">
    <text evidence="1">The sequence shown here is derived from an EMBL/GenBank/DDBJ whole genome shotgun (WGS) entry which is preliminary data.</text>
</comment>